<evidence type="ECO:0000256" key="9">
    <source>
        <dbReference type="ARBA" id="ARBA00022946"/>
    </source>
</evidence>
<evidence type="ECO:0000256" key="5">
    <source>
        <dbReference type="ARBA" id="ARBA00022490"/>
    </source>
</evidence>
<comment type="catalytic activity">
    <reaction evidence="19">
        <text>octanoyl-CoA + H2O = octanoate + CoA + H(+)</text>
        <dbReference type="Rhea" id="RHEA:30143"/>
        <dbReference type="ChEBI" id="CHEBI:15377"/>
        <dbReference type="ChEBI" id="CHEBI:15378"/>
        <dbReference type="ChEBI" id="CHEBI:25646"/>
        <dbReference type="ChEBI" id="CHEBI:57287"/>
        <dbReference type="ChEBI" id="CHEBI:57386"/>
    </reaction>
    <physiologicalReaction direction="left-to-right" evidence="19">
        <dbReference type="Rhea" id="RHEA:30144"/>
    </physiologicalReaction>
</comment>
<dbReference type="InterPro" id="IPR006683">
    <property type="entry name" value="Thioestr_dom"/>
</dbReference>
<comment type="catalytic activity">
    <reaction evidence="21">
        <text>decanoyl-CoA + H2O = decanoate + CoA + H(+)</text>
        <dbReference type="Rhea" id="RHEA:40059"/>
        <dbReference type="ChEBI" id="CHEBI:15377"/>
        <dbReference type="ChEBI" id="CHEBI:15378"/>
        <dbReference type="ChEBI" id="CHEBI:27689"/>
        <dbReference type="ChEBI" id="CHEBI:57287"/>
        <dbReference type="ChEBI" id="CHEBI:61430"/>
    </reaction>
    <physiologicalReaction direction="left-to-right" evidence="21">
        <dbReference type="Rhea" id="RHEA:40060"/>
    </physiologicalReaction>
</comment>
<dbReference type="PANTHER" id="PTHR12418:SF19">
    <property type="entry name" value="ACYL-COENZYME A THIOESTERASE THEM4"/>
    <property type="match status" value="1"/>
</dbReference>
<dbReference type="EMBL" id="SJPV01000002">
    <property type="protein sequence ID" value="TWU40955.1"/>
    <property type="molecule type" value="Genomic_DNA"/>
</dbReference>
<comment type="similarity">
    <text evidence="15">Belongs to the THEM4/THEM5 thioesterase family.</text>
</comment>
<evidence type="ECO:0000256" key="12">
    <source>
        <dbReference type="ARBA" id="ARBA00023273"/>
    </source>
</evidence>
<evidence type="ECO:0000256" key="8">
    <source>
        <dbReference type="ARBA" id="ARBA00022832"/>
    </source>
</evidence>
<evidence type="ECO:0000256" key="21">
    <source>
        <dbReference type="ARBA" id="ARBA00047969"/>
    </source>
</evidence>
<proteinExistence type="inferred from homology"/>
<keyword evidence="7" id="KW-0378">Hydrolase</keyword>
<dbReference type="GO" id="GO:0016020">
    <property type="term" value="C:membrane"/>
    <property type="evidence" value="ECO:0007669"/>
    <property type="project" value="UniProtKB-SubCell"/>
</dbReference>
<dbReference type="InterPro" id="IPR052365">
    <property type="entry name" value="THEM4/THEM5_acyl-CoA_thioest"/>
</dbReference>
<dbReference type="GO" id="GO:0005737">
    <property type="term" value="C:cytoplasm"/>
    <property type="evidence" value="ECO:0007669"/>
    <property type="project" value="UniProtKB-SubCell"/>
</dbReference>
<comment type="catalytic activity">
    <reaction evidence="13">
        <text>(5Z,8Z,11Z,14Z)-eicosatetraenoyl-CoA + H2O = (5Z,8Z,11Z,14Z)-eicosatetraenoate + CoA + H(+)</text>
        <dbReference type="Rhea" id="RHEA:40151"/>
        <dbReference type="ChEBI" id="CHEBI:15377"/>
        <dbReference type="ChEBI" id="CHEBI:15378"/>
        <dbReference type="ChEBI" id="CHEBI:32395"/>
        <dbReference type="ChEBI" id="CHEBI:57287"/>
        <dbReference type="ChEBI" id="CHEBI:57368"/>
    </reaction>
    <physiologicalReaction direction="left-to-right" evidence="13">
        <dbReference type="Rhea" id="RHEA:40152"/>
    </physiologicalReaction>
</comment>
<evidence type="ECO:0000256" key="4">
    <source>
        <dbReference type="ARBA" id="ARBA00022475"/>
    </source>
</evidence>
<evidence type="ECO:0000256" key="23">
    <source>
        <dbReference type="ARBA" id="ARBA00048180"/>
    </source>
</evidence>
<evidence type="ECO:0000256" key="22">
    <source>
        <dbReference type="ARBA" id="ARBA00048074"/>
    </source>
</evidence>
<comment type="catalytic activity">
    <reaction evidence="20">
        <text>hexadecanoyl-CoA + H2O = hexadecanoate + CoA + H(+)</text>
        <dbReference type="Rhea" id="RHEA:16645"/>
        <dbReference type="ChEBI" id="CHEBI:7896"/>
        <dbReference type="ChEBI" id="CHEBI:15377"/>
        <dbReference type="ChEBI" id="CHEBI:15378"/>
        <dbReference type="ChEBI" id="CHEBI:57287"/>
        <dbReference type="ChEBI" id="CHEBI:57379"/>
        <dbReference type="EC" id="3.1.2.2"/>
    </reaction>
    <physiologicalReaction direction="left-to-right" evidence="20">
        <dbReference type="Rhea" id="RHEA:16646"/>
    </physiologicalReaction>
</comment>
<evidence type="ECO:0000256" key="18">
    <source>
        <dbReference type="ARBA" id="ARBA00043210"/>
    </source>
</evidence>
<dbReference type="Pfam" id="PF03061">
    <property type="entry name" value="4HBT"/>
    <property type="match status" value="1"/>
</dbReference>
<comment type="catalytic activity">
    <reaction evidence="23">
        <text>tetradecanoyl-CoA + H2O = tetradecanoate + CoA + H(+)</text>
        <dbReference type="Rhea" id="RHEA:40119"/>
        <dbReference type="ChEBI" id="CHEBI:15377"/>
        <dbReference type="ChEBI" id="CHEBI:15378"/>
        <dbReference type="ChEBI" id="CHEBI:30807"/>
        <dbReference type="ChEBI" id="CHEBI:57287"/>
        <dbReference type="ChEBI" id="CHEBI:57385"/>
    </reaction>
    <physiologicalReaction direction="left-to-right" evidence="23">
        <dbReference type="Rhea" id="RHEA:40120"/>
    </physiologicalReaction>
</comment>
<feature type="domain" description="Thioesterase" evidence="24">
    <location>
        <begin position="56"/>
        <end position="124"/>
    </location>
</feature>
<keyword evidence="26" id="KW-1185">Reference proteome</keyword>
<evidence type="ECO:0000313" key="25">
    <source>
        <dbReference type="EMBL" id="TWU40955.1"/>
    </source>
</evidence>
<evidence type="ECO:0000256" key="17">
    <source>
        <dbReference type="ARBA" id="ARBA00040123"/>
    </source>
</evidence>
<evidence type="ECO:0000256" key="19">
    <source>
        <dbReference type="ARBA" id="ARBA00047588"/>
    </source>
</evidence>
<accession>A0A5C6DX37</accession>
<evidence type="ECO:0000256" key="2">
    <source>
        <dbReference type="ARBA" id="ARBA00004496"/>
    </source>
</evidence>
<comment type="catalytic activity">
    <reaction evidence="22">
        <text>dodecanoyl-CoA + H2O = dodecanoate + CoA + H(+)</text>
        <dbReference type="Rhea" id="RHEA:30135"/>
        <dbReference type="ChEBI" id="CHEBI:15377"/>
        <dbReference type="ChEBI" id="CHEBI:15378"/>
        <dbReference type="ChEBI" id="CHEBI:18262"/>
        <dbReference type="ChEBI" id="CHEBI:57287"/>
        <dbReference type="ChEBI" id="CHEBI:57375"/>
    </reaction>
    <physiologicalReaction direction="left-to-right" evidence="22">
        <dbReference type="Rhea" id="RHEA:30136"/>
    </physiologicalReaction>
</comment>
<dbReference type="GO" id="GO:0006631">
    <property type="term" value="P:fatty acid metabolic process"/>
    <property type="evidence" value="ECO:0007669"/>
    <property type="project" value="UniProtKB-KW"/>
</dbReference>
<dbReference type="CDD" id="cd03443">
    <property type="entry name" value="PaaI_thioesterase"/>
    <property type="match status" value="1"/>
</dbReference>
<reference evidence="25 26" key="1">
    <citation type="submission" date="2019-02" db="EMBL/GenBank/DDBJ databases">
        <title>Deep-cultivation of Planctomycetes and their phenomic and genomic characterization uncovers novel biology.</title>
        <authorList>
            <person name="Wiegand S."/>
            <person name="Jogler M."/>
            <person name="Boedeker C."/>
            <person name="Pinto D."/>
            <person name="Vollmers J."/>
            <person name="Rivas-Marin E."/>
            <person name="Kohn T."/>
            <person name="Peeters S.H."/>
            <person name="Heuer A."/>
            <person name="Rast P."/>
            <person name="Oberbeckmann S."/>
            <person name="Bunk B."/>
            <person name="Jeske O."/>
            <person name="Meyerdierks A."/>
            <person name="Storesund J.E."/>
            <person name="Kallscheuer N."/>
            <person name="Luecker S."/>
            <person name="Lage O.M."/>
            <person name="Pohl T."/>
            <person name="Merkel B.J."/>
            <person name="Hornburger P."/>
            <person name="Mueller R.-W."/>
            <person name="Bruemmer F."/>
            <person name="Labrenz M."/>
            <person name="Spormann A.M."/>
            <person name="Op Den Camp H."/>
            <person name="Overmann J."/>
            <person name="Amann R."/>
            <person name="Jetten M.S.M."/>
            <person name="Mascher T."/>
            <person name="Medema M.H."/>
            <person name="Devos D.P."/>
            <person name="Kaster A.-K."/>
            <person name="Ovreas L."/>
            <person name="Rohde M."/>
            <person name="Galperin M.Y."/>
            <person name="Jogler C."/>
        </authorList>
    </citation>
    <scope>NUCLEOTIDE SEQUENCE [LARGE SCALE GENOMIC DNA]</scope>
    <source>
        <strain evidence="25 26">Poly41</strain>
    </source>
</reference>
<evidence type="ECO:0000256" key="6">
    <source>
        <dbReference type="ARBA" id="ARBA00022703"/>
    </source>
</evidence>
<keyword evidence="10" id="KW-0443">Lipid metabolism</keyword>
<dbReference type="Gene3D" id="3.10.129.10">
    <property type="entry name" value="Hotdog Thioesterase"/>
    <property type="match status" value="1"/>
</dbReference>
<dbReference type="Proteomes" id="UP000319143">
    <property type="component" value="Unassembled WGS sequence"/>
</dbReference>
<dbReference type="GO" id="GO:0016790">
    <property type="term" value="F:thiolester hydrolase activity"/>
    <property type="evidence" value="ECO:0007669"/>
    <property type="project" value="UniProtKB-ARBA"/>
</dbReference>
<evidence type="ECO:0000256" key="10">
    <source>
        <dbReference type="ARBA" id="ARBA00023098"/>
    </source>
</evidence>
<evidence type="ECO:0000313" key="26">
    <source>
        <dbReference type="Proteomes" id="UP000319143"/>
    </source>
</evidence>
<gene>
    <name evidence="25" type="ORF">Poly41_17900</name>
</gene>
<name>A0A5C6DX37_9BACT</name>
<keyword evidence="11" id="KW-0472">Membrane</keyword>
<organism evidence="25 26">
    <name type="scientific">Novipirellula artificiosorum</name>
    <dbReference type="NCBI Taxonomy" id="2528016"/>
    <lineage>
        <taxon>Bacteria</taxon>
        <taxon>Pseudomonadati</taxon>
        <taxon>Planctomycetota</taxon>
        <taxon>Planctomycetia</taxon>
        <taxon>Pirellulales</taxon>
        <taxon>Pirellulaceae</taxon>
        <taxon>Novipirellula</taxon>
    </lineage>
</organism>
<keyword evidence="6" id="KW-0053">Apoptosis</keyword>
<keyword evidence="4" id="KW-1003">Cell membrane</keyword>
<keyword evidence="8" id="KW-0276">Fatty acid metabolism</keyword>
<comment type="caution">
    <text evidence="25">The sequence shown here is derived from an EMBL/GenBank/DDBJ whole genome shotgun (WGS) entry which is preliminary data.</text>
</comment>
<evidence type="ECO:0000256" key="13">
    <source>
        <dbReference type="ARBA" id="ARBA00035852"/>
    </source>
</evidence>
<dbReference type="AlphaFoldDB" id="A0A5C6DX37"/>
<evidence type="ECO:0000256" key="1">
    <source>
        <dbReference type="ARBA" id="ARBA00004170"/>
    </source>
</evidence>
<sequence>MPSTFRYSETRQREHPNCVICGNRLADGLGLRFEMVEPKVVQATFDCDRYFEGYPNILHGGVVCSLLDAAMTNSLFSQGIAAVTGDMNVRFREPIETDRPAFVRGWVEASQDPLFKMAAELLQDGAVKASANARFVDRRVVGRLVRTTKEEGFS</sequence>
<dbReference type="SUPFAM" id="SSF54637">
    <property type="entry name" value="Thioesterase/thiol ester dehydrase-isomerase"/>
    <property type="match status" value="1"/>
</dbReference>
<evidence type="ECO:0000256" key="16">
    <source>
        <dbReference type="ARBA" id="ARBA00038848"/>
    </source>
</evidence>
<dbReference type="RefSeq" id="WP_197231161.1">
    <property type="nucleotide sequence ID" value="NZ_SJPV01000002.1"/>
</dbReference>
<evidence type="ECO:0000256" key="20">
    <source>
        <dbReference type="ARBA" id="ARBA00047734"/>
    </source>
</evidence>
<evidence type="ECO:0000256" key="3">
    <source>
        <dbReference type="ARBA" id="ARBA00004632"/>
    </source>
</evidence>
<keyword evidence="9" id="KW-0809">Transit peptide</keyword>
<evidence type="ECO:0000256" key="7">
    <source>
        <dbReference type="ARBA" id="ARBA00022801"/>
    </source>
</evidence>
<comment type="catalytic activity">
    <reaction evidence="14">
        <text>(9Z)-octadecenoyl-CoA + H2O = (9Z)-octadecenoate + CoA + H(+)</text>
        <dbReference type="Rhea" id="RHEA:40139"/>
        <dbReference type="ChEBI" id="CHEBI:15377"/>
        <dbReference type="ChEBI" id="CHEBI:15378"/>
        <dbReference type="ChEBI" id="CHEBI:30823"/>
        <dbReference type="ChEBI" id="CHEBI:57287"/>
        <dbReference type="ChEBI" id="CHEBI:57387"/>
    </reaction>
    <physiologicalReaction direction="left-to-right" evidence="14">
        <dbReference type="Rhea" id="RHEA:40140"/>
    </physiologicalReaction>
</comment>
<dbReference type="EC" id="3.1.2.2" evidence="16"/>
<dbReference type="InterPro" id="IPR029069">
    <property type="entry name" value="HotDog_dom_sf"/>
</dbReference>
<evidence type="ECO:0000256" key="11">
    <source>
        <dbReference type="ARBA" id="ARBA00023136"/>
    </source>
</evidence>
<protein>
    <recommendedName>
        <fullName evidence="17">Acyl-coenzyme A thioesterase THEM4</fullName>
        <ecNumber evidence="16">3.1.2.2</ecNumber>
    </recommendedName>
    <alternativeName>
        <fullName evidence="18">Thioesterase superfamily member 4</fullName>
    </alternativeName>
</protein>
<keyword evidence="12" id="KW-0966">Cell projection</keyword>
<comment type="subcellular location">
    <subcellularLocation>
        <location evidence="3">Cell projection</location>
        <location evidence="3">Ruffle membrane</location>
    </subcellularLocation>
    <subcellularLocation>
        <location evidence="2">Cytoplasm</location>
    </subcellularLocation>
    <subcellularLocation>
        <location evidence="1">Membrane</location>
        <topology evidence="1">Peripheral membrane protein</topology>
    </subcellularLocation>
</comment>
<evidence type="ECO:0000256" key="14">
    <source>
        <dbReference type="ARBA" id="ARBA00037002"/>
    </source>
</evidence>
<keyword evidence="5" id="KW-0963">Cytoplasm</keyword>
<dbReference type="PANTHER" id="PTHR12418">
    <property type="entry name" value="ACYL-COENZYME A THIOESTERASE THEM4"/>
    <property type="match status" value="1"/>
</dbReference>
<evidence type="ECO:0000259" key="24">
    <source>
        <dbReference type="Pfam" id="PF03061"/>
    </source>
</evidence>
<evidence type="ECO:0000256" key="15">
    <source>
        <dbReference type="ARBA" id="ARBA00038456"/>
    </source>
</evidence>